<name>A0A5B9D8W9_9ARCH</name>
<evidence type="ECO:0000256" key="1">
    <source>
        <dbReference type="SAM" id="Coils"/>
    </source>
</evidence>
<protein>
    <recommendedName>
        <fullName evidence="4">Tetratricopeptide repeat protein</fullName>
    </recommendedName>
</protein>
<dbReference type="EMBL" id="CP042905">
    <property type="protein sequence ID" value="QEE15564.1"/>
    <property type="molecule type" value="Genomic_DNA"/>
</dbReference>
<evidence type="ECO:0008006" key="4">
    <source>
        <dbReference type="Google" id="ProtNLM"/>
    </source>
</evidence>
<evidence type="ECO:0000313" key="3">
    <source>
        <dbReference type="Proteomes" id="UP000321408"/>
    </source>
</evidence>
<sequence length="1245" mass="145286">MSEMSYIFNILVLGDNETVLEYLQQGGLENVSIEDVSEWEYKGNENVNLTFEVPMNINADYDNLISMADGILFFLNPNSESEIEIFKEMMKIIQGMKRDIHTIVIFRDKLRVIDASANELLNWIWSDYPFEACISDIGSPNILKMIISCLTESIIGGDMIILQSNAWLRIPSLFKQANYEIEQQNWKEAGKLVEKIAKIAQKNQNSDWTIYAEQAAWLYSRDGEFLSAAKIISSFNPVFSNRFRKMYVDKLNSQGNRLLREKKFGDAAQLFEMAGNWARIELSNTELMKKSYTLAIDSWIGACETQNAFTLLEKFNHNEMVEILESVTQNIAGSADYLSSIGQDEYAKSQLYLCFQRYQKAGLFESIKVFANKVVKILKRILEKHLNNNDVYTAKLTLDELYNIWESFEVKSENIDQYLLQMGHLFIKAYDFQKVEAIVKKIQSKSLKKQLTKSSLKVEEKYKKETKQYELKDLKKMCDFLFDYVKDEGLIFYDLNKDIYDKSDFLVYNKNFSQASLLVKKQADWLRQIGMEILSFDVLEKVFDIYIQGDMCGKFINEIHFLPENRRSTFLKRKINEIMDSIEKISHSIDSVEFENILTAMIKLYRNHLLYEESKRFSEVYIEFLKDLGTNIAKKGDDESLLKSVDIVHQIEQVIKSYFEEKEVNLDSLLSLIVNYFIEKGDLKEARTYNRRIKDQDIFDAYFSRMEKIEEEKGSSVALLAQQKQQMQMYADQLSQLSNQARDQRMASQSLLRMRIGLKKRYFQKGIDLISTKNLSEAAQVYSDIAKKLITTKKFELAGISTAVASLIYLILKEIDLIEKELESFIFNVSNSKKIFFETFPIKLINYTLIMINAKRSEQIKSALKLFDVLALFPEERLLLETLLGDNSDIKALMQKKTTRTQETVKKIPSNYDLMIEKLVYNPNLKSKRKTLENKYWGECQSYLYHQQYEEASTSYLDAINELNKRNLEIFSIDSIVMAFLLLLKIRQPEDVYKTFEKYIYQLSKNNKEISKTEEIQLLDILIRFWNKSIAIYMLKEILIAFEIKLHLLDWESSFIKHLISSIEGKKQPESDREQISQPESISESADDFLKNQVLLLVEDLNKIKEKFKEFKGKRQKMIRAYYKDILDDLHNKKYQDAAVNYEKLSKRMARRNDFDSASLMILLAVLSRIKAKEKLTDIKTNINSLLGSLGIVKKILIDNFEIKVAYFIIDSLSTNYNSIQSELNEILNELPLLDEESSLINLFN</sequence>
<keyword evidence="3" id="KW-1185">Reference proteome</keyword>
<reference evidence="2 3" key="1">
    <citation type="journal article" date="2020" name="Nature">
        <title>Isolation of an archaeon at the prokaryote-eukaryote interface.</title>
        <authorList>
            <person name="Imachi H."/>
            <person name="Nobu M.K."/>
            <person name="Nakahara N."/>
            <person name="Morono Y."/>
            <person name="Ogawara M."/>
            <person name="Takaki Y."/>
            <person name="Takano Y."/>
            <person name="Uematsu K."/>
            <person name="Ikuta T."/>
            <person name="Ito M."/>
            <person name="Matsui Y."/>
            <person name="Miyazaki M."/>
            <person name="Murata K."/>
            <person name="Saito Y."/>
            <person name="Sakai S."/>
            <person name="Song C."/>
            <person name="Tasumi E."/>
            <person name="Yamanaka Y."/>
            <person name="Yamaguchi T."/>
            <person name="Kamagata Y."/>
            <person name="Tamaki H."/>
            <person name="Takai K."/>
        </authorList>
    </citation>
    <scope>NUCLEOTIDE SEQUENCE [LARGE SCALE GENOMIC DNA]</scope>
    <source>
        <strain evidence="2 3">MK-D1</strain>
    </source>
</reference>
<gene>
    <name evidence="2" type="ORF">DSAG12_01390</name>
</gene>
<feature type="coiled-coil region" evidence="1">
    <location>
        <begin position="1210"/>
        <end position="1237"/>
    </location>
</feature>
<dbReference type="AlphaFoldDB" id="A0A5B9D8W9"/>
<dbReference type="GeneID" id="41329384"/>
<accession>A0A5B9D8W9</accession>
<organism evidence="2 3">
    <name type="scientific">Promethearchaeum syntrophicum</name>
    <dbReference type="NCBI Taxonomy" id="2594042"/>
    <lineage>
        <taxon>Archaea</taxon>
        <taxon>Promethearchaeati</taxon>
        <taxon>Promethearchaeota</taxon>
        <taxon>Promethearchaeia</taxon>
        <taxon>Promethearchaeales</taxon>
        <taxon>Promethearchaeaceae</taxon>
        <taxon>Promethearchaeum</taxon>
    </lineage>
</organism>
<dbReference type="KEGG" id="psyt:DSAG12_01390"/>
<evidence type="ECO:0000313" key="2">
    <source>
        <dbReference type="EMBL" id="QEE15564.1"/>
    </source>
</evidence>
<reference evidence="2 3" key="2">
    <citation type="journal article" date="2024" name="Int. J. Syst. Evol. Microbiol.">
        <title>Promethearchaeum syntrophicum gen. nov., sp. nov., an anaerobic, obligately syntrophic archaeon, the first isolate of the lineage 'Asgard' archaea, and proposal of the new archaeal phylum Promethearchaeota phyl. nov. and kingdom Promethearchaeati regn. nov.</title>
        <authorList>
            <person name="Imachi H."/>
            <person name="Nobu M.K."/>
            <person name="Kato S."/>
            <person name="Takaki Y."/>
            <person name="Miyazaki M."/>
            <person name="Miyata M."/>
            <person name="Ogawara M."/>
            <person name="Saito Y."/>
            <person name="Sakai S."/>
            <person name="Tahara Y.O."/>
            <person name="Takano Y."/>
            <person name="Tasumi E."/>
            <person name="Uematsu K."/>
            <person name="Yoshimura T."/>
            <person name="Itoh T."/>
            <person name="Ohkuma M."/>
            <person name="Takai K."/>
        </authorList>
    </citation>
    <scope>NUCLEOTIDE SEQUENCE [LARGE SCALE GENOMIC DNA]</scope>
    <source>
        <strain evidence="2 3">MK-D1</strain>
    </source>
</reference>
<keyword evidence="1" id="KW-0175">Coiled coil</keyword>
<dbReference type="Proteomes" id="UP000321408">
    <property type="component" value="Chromosome"/>
</dbReference>
<dbReference type="RefSeq" id="WP_147662470.1">
    <property type="nucleotide sequence ID" value="NZ_CP042905.2"/>
</dbReference>
<proteinExistence type="predicted"/>